<evidence type="ECO:0000256" key="7">
    <source>
        <dbReference type="SAM" id="Phobius"/>
    </source>
</evidence>
<feature type="transmembrane region" description="Helical" evidence="7">
    <location>
        <begin position="713"/>
        <end position="736"/>
    </location>
</feature>
<evidence type="ECO:0000256" key="4">
    <source>
        <dbReference type="ARBA" id="ARBA00022989"/>
    </source>
</evidence>
<evidence type="ECO:0000256" key="1">
    <source>
        <dbReference type="ARBA" id="ARBA00004651"/>
    </source>
</evidence>
<name>A0ABT1SGC6_9FIRM</name>
<feature type="transmembrane region" description="Helical" evidence="7">
    <location>
        <begin position="803"/>
        <end position="823"/>
    </location>
</feature>
<protein>
    <submittedName>
        <fullName evidence="9">ABC transporter permease</fullName>
    </submittedName>
</protein>
<dbReference type="Pfam" id="PF02687">
    <property type="entry name" value="FtsX"/>
    <property type="match status" value="1"/>
</dbReference>
<evidence type="ECO:0000256" key="5">
    <source>
        <dbReference type="ARBA" id="ARBA00023136"/>
    </source>
</evidence>
<feature type="transmembrane region" description="Helical" evidence="7">
    <location>
        <begin position="21"/>
        <end position="44"/>
    </location>
</feature>
<keyword evidence="5 7" id="KW-0472">Membrane</keyword>
<proteinExistence type="inferred from homology"/>
<comment type="subcellular location">
    <subcellularLocation>
        <location evidence="1">Cell membrane</location>
        <topology evidence="1">Multi-pass membrane protein</topology>
    </subcellularLocation>
</comment>
<evidence type="ECO:0000256" key="6">
    <source>
        <dbReference type="ARBA" id="ARBA00038076"/>
    </source>
</evidence>
<dbReference type="PANTHER" id="PTHR30572:SF4">
    <property type="entry name" value="ABC TRANSPORTER PERMEASE YTRF"/>
    <property type="match status" value="1"/>
</dbReference>
<dbReference type="InterPro" id="IPR003838">
    <property type="entry name" value="ABC3_permease_C"/>
</dbReference>
<gene>
    <name evidence="9" type="ORF">NE686_20805</name>
</gene>
<reference evidence="9 10" key="1">
    <citation type="submission" date="2022-06" db="EMBL/GenBank/DDBJ databases">
        <title>Isolation of gut microbiota from human fecal samples.</title>
        <authorList>
            <person name="Pamer E.G."/>
            <person name="Barat B."/>
            <person name="Waligurski E."/>
            <person name="Medina S."/>
            <person name="Paddock L."/>
            <person name="Mostad J."/>
        </authorList>
    </citation>
    <scope>NUCLEOTIDE SEQUENCE [LARGE SCALE GENOMIC DNA]</scope>
    <source>
        <strain evidence="9 10">DFI.7.95</strain>
    </source>
</reference>
<accession>A0ABT1SGC6</accession>
<keyword evidence="10" id="KW-1185">Reference proteome</keyword>
<feature type="transmembrane region" description="Helical" evidence="7">
    <location>
        <begin position="313"/>
        <end position="337"/>
    </location>
</feature>
<dbReference type="InterPro" id="IPR050250">
    <property type="entry name" value="Macrolide_Exporter_MacB"/>
</dbReference>
<dbReference type="EMBL" id="JANGAC010000024">
    <property type="protein sequence ID" value="MCQ4925548.1"/>
    <property type="molecule type" value="Genomic_DNA"/>
</dbReference>
<keyword evidence="2" id="KW-1003">Cell membrane</keyword>
<dbReference type="Proteomes" id="UP001524478">
    <property type="component" value="Unassembled WGS sequence"/>
</dbReference>
<evidence type="ECO:0000256" key="2">
    <source>
        <dbReference type="ARBA" id="ARBA00022475"/>
    </source>
</evidence>
<dbReference type="PANTHER" id="PTHR30572">
    <property type="entry name" value="MEMBRANE COMPONENT OF TRANSPORTER-RELATED"/>
    <property type="match status" value="1"/>
</dbReference>
<evidence type="ECO:0000256" key="3">
    <source>
        <dbReference type="ARBA" id="ARBA00022692"/>
    </source>
</evidence>
<keyword evidence="4 7" id="KW-1133">Transmembrane helix</keyword>
<organism evidence="9 10">
    <name type="scientific">Tissierella carlieri</name>
    <dbReference type="NCBI Taxonomy" id="689904"/>
    <lineage>
        <taxon>Bacteria</taxon>
        <taxon>Bacillati</taxon>
        <taxon>Bacillota</taxon>
        <taxon>Tissierellia</taxon>
        <taxon>Tissierellales</taxon>
        <taxon>Tissierellaceae</taxon>
        <taxon>Tissierella</taxon>
    </lineage>
</organism>
<comment type="caution">
    <text evidence="9">The sequence shown here is derived from an EMBL/GenBank/DDBJ whole genome shotgun (WGS) entry which is preliminary data.</text>
</comment>
<feature type="domain" description="ABC3 transporter permease C-terminal" evidence="8">
    <location>
        <begin position="259"/>
        <end position="391"/>
    </location>
</feature>
<evidence type="ECO:0000313" key="9">
    <source>
        <dbReference type="EMBL" id="MCQ4925548.1"/>
    </source>
</evidence>
<feature type="transmembrane region" description="Helical" evidence="7">
    <location>
        <begin position="357"/>
        <end position="378"/>
    </location>
</feature>
<dbReference type="RefSeq" id="WP_256312974.1">
    <property type="nucleotide sequence ID" value="NZ_JANGAC010000024.1"/>
</dbReference>
<feature type="transmembrane region" description="Helical" evidence="7">
    <location>
        <begin position="258"/>
        <end position="281"/>
    </location>
</feature>
<feature type="transmembrane region" description="Helical" evidence="7">
    <location>
        <begin position="432"/>
        <end position="456"/>
    </location>
</feature>
<comment type="similarity">
    <text evidence="6">Belongs to the ABC-4 integral membrane protein family.</text>
</comment>
<sequence length="843" mass="98044">MKLYDIYIKNSLNRENKRLKTLQITIFLAVIAFSLFILLFGTIVRNDQEMAEKITGDFHTRIPVSLDSEKVNILESNVNIKKLGYLGKKGIEKGSDNNFSFHIFLGDKNYFDTMKVVLSEGELPRKENEVLIPKLTAKDLNLQVGEYLNTIDKDNVKHDYKITGLMNYYTRSWEEEIPIYSYMDSDALKTNAYRVVIWYKNIKDTYKLTPKLYETLGIDYEKAINEGHFSYNFLYLSSHFVNPDDIRIYTSSERYPKIFVMGLILIGGFFIIIIKNIFLVWEKSHIREYGLFLSVGARKIDIVKMIIKRLIKIAIRPILLGVIAGTMLDFFIIRILNKYYLLSQMNMSSENIKNLRVIISPLSILIILVVSTLILLVVSLSPVFKLSKLNPIDSMKLYRSDDKHSRKSYKLRGSNFIGDLSKINAKKDRKKTLITTLSVSISLLLLSVLLALSSALDLELKHNRPNELSYYNHKINYFSPQAIPKDLISELTNNFEEGYISYRKYGFYIELSNDYENILDQEYLRELYPKYVEDNKYEEIGINLIGIEGNKFGEIVENFNLKLEDFSNGNKCIIVNTIPIDFTKPYSRLEYTNAIDENVETIRVNANPSSFKEKLEGFDLEVLDYTMDPNILKIPQSRTSLIAIMPMDNFISILNNLDTAADVFNLESLYLKTSEYASLEEIKNKTKEYLNIRDLEFFNRENLYAFESNSNKMLYSLILIVTIFIAIVGISSSYSATNSMRESRKQEFVLLQMVGMDKSILKKLIIREVNYNMLFIVIISVFFLLISAYIGTTAYDFFKTFEVLLNMKIYLWLLYLLLIYIILRKNYLKNLKDVELTMNSRIM</sequence>
<evidence type="ECO:0000313" key="10">
    <source>
        <dbReference type="Proteomes" id="UP001524478"/>
    </source>
</evidence>
<feature type="transmembrane region" description="Helical" evidence="7">
    <location>
        <begin position="771"/>
        <end position="791"/>
    </location>
</feature>
<evidence type="ECO:0000259" key="8">
    <source>
        <dbReference type="Pfam" id="PF02687"/>
    </source>
</evidence>
<keyword evidence="3 7" id="KW-0812">Transmembrane</keyword>